<dbReference type="Gene3D" id="1.20.1440.20">
    <property type="entry name" value="LemA-like domain"/>
    <property type="match status" value="1"/>
</dbReference>
<dbReference type="GO" id="GO:0016020">
    <property type="term" value="C:membrane"/>
    <property type="evidence" value="ECO:0007669"/>
    <property type="project" value="UniProtKB-SubCell"/>
</dbReference>
<gene>
    <name evidence="7" type="ORF">FEF65_06520</name>
</gene>
<dbReference type="InterPro" id="IPR007156">
    <property type="entry name" value="MamQ_LemA"/>
</dbReference>
<comment type="subcellular location">
    <subcellularLocation>
        <location evidence="1">Membrane</location>
        <topology evidence="1">Single-pass membrane protein</topology>
    </subcellularLocation>
</comment>
<dbReference type="Proteomes" id="UP000306585">
    <property type="component" value="Unassembled WGS sequence"/>
</dbReference>
<dbReference type="Pfam" id="PF04011">
    <property type="entry name" value="LemA"/>
    <property type="match status" value="1"/>
</dbReference>
<evidence type="ECO:0000313" key="8">
    <source>
        <dbReference type="Proteomes" id="UP000306585"/>
    </source>
</evidence>
<evidence type="ECO:0000256" key="6">
    <source>
        <dbReference type="SAM" id="Phobius"/>
    </source>
</evidence>
<comment type="caution">
    <text evidence="7">The sequence shown here is derived from an EMBL/GenBank/DDBJ whole genome shotgun (WGS) entry which is preliminary data.</text>
</comment>
<keyword evidence="4 6" id="KW-1133">Transmembrane helix</keyword>
<evidence type="ECO:0000256" key="1">
    <source>
        <dbReference type="ARBA" id="ARBA00004167"/>
    </source>
</evidence>
<reference evidence="7 8" key="1">
    <citation type="journal article" date="2019" name="Appl. Environ. Microbiol.">
        <title>Environmental Evidence and Genomic Insight of Iron-oxidizing Bacteria Preference Towards More Corrosion Resistant Stainless Steel at Higher Salinities.</title>
        <authorList>
            <person name="Garrison C.E."/>
            <person name="Price K.A."/>
            <person name="Field E.K."/>
        </authorList>
    </citation>
    <scope>NUCLEOTIDE SEQUENCE [LARGE SCALE GENOMIC DNA]</scope>
    <source>
        <strain evidence="7 8">P3</strain>
    </source>
</reference>
<comment type="similarity">
    <text evidence="2">Belongs to the LemA family.</text>
</comment>
<dbReference type="EMBL" id="VBRY01000005">
    <property type="protein sequence ID" value="TLS67566.1"/>
    <property type="molecule type" value="Genomic_DNA"/>
</dbReference>
<dbReference type="OrthoDB" id="9804152at2"/>
<keyword evidence="8" id="KW-1185">Reference proteome</keyword>
<protein>
    <submittedName>
        <fullName evidence="7">LemA family protein</fullName>
    </submittedName>
</protein>
<evidence type="ECO:0000256" key="2">
    <source>
        <dbReference type="ARBA" id="ARBA00008854"/>
    </source>
</evidence>
<sequence>MMVTVLLSVLIAIGIILIYVIAIYNRLVRMRNRFKNAFSQIDVQLRRRYDLIPNLVETARAYLKHEHDTLEAVIQARNHALTAIKAAGAHPGDSSGMKSLAGAEAAMGSALLNLQAVMENYPDLKADQTMAQLSEELVSTENRVSFARQAYNDEVMLFNTERETFPAVIFAAMFGFHEAALWELDEAAAGKAVRVSFQGSDTL</sequence>
<evidence type="ECO:0000256" key="4">
    <source>
        <dbReference type="ARBA" id="ARBA00022989"/>
    </source>
</evidence>
<accession>A0A5R9GME6</accession>
<keyword evidence="5 6" id="KW-0472">Membrane</keyword>
<proteinExistence type="inferred from homology"/>
<keyword evidence="3 6" id="KW-0812">Transmembrane</keyword>
<dbReference type="PANTHER" id="PTHR34478">
    <property type="entry name" value="PROTEIN LEMA"/>
    <property type="match status" value="1"/>
</dbReference>
<feature type="transmembrane region" description="Helical" evidence="6">
    <location>
        <begin position="6"/>
        <end position="25"/>
    </location>
</feature>
<evidence type="ECO:0000256" key="3">
    <source>
        <dbReference type="ARBA" id="ARBA00022692"/>
    </source>
</evidence>
<dbReference type="InterPro" id="IPR023353">
    <property type="entry name" value="LemA-like_dom_sf"/>
</dbReference>
<name>A0A5R9GME6_9PROT</name>
<organism evidence="7 8">
    <name type="scientific">Mariprofundus erugo</name>
    <dbReference type="NCBI Taxonomy" id="2528639"/>
    <lineage>
        <taxon>Bacteria</taxon>
        <taxon>Pseudomonadati</taxon>
        <taxon>Pseudomonadota</taxon>
        <taxon>Candidatius Mariprofundia</taxon>
        <taxon>Mariprofundales</taxon>
        <taxon>Mariprofundaceae</taxon>
        <taxon>Mariprofundus</taxon>
    </lineage>
</organism>
<dbReference type="AlphaFoldDB" id="A0A5R9GME6"/>
<evidence type="ECO:0000313" key="7">
    <source>
        <dbReference type="EMBL" id="TLS67566.1"/>
    </source>
</evidence>
<dbReference type="SUPFAM" id="SSF140478">
    <property type="entry name" value="LemA-like"/>
    <property type="match status" value="1"/>
</dbReference>
<evidence type="ECO:0000256" key="5">
    <source>
        <dbReference type="ARBA" id="ARBA00023136"/>
    </source>
</evidence>
<dbReference type="PANTHER" id="PTHR34478:SF2">
    <property type="entry name" value="MEMBRANE PROTEIN"/>
    <property type="match status" value="1"/>
</dbReference>